<feature type="active site" description="Proton donor/acceptor" evidence="9">
    <location>
        <position position="96"/>
    </location>
</feature>
<feature type="domain" description="Alanine dehydrogenase/pyridine nucleotide transhydrogenase N-terminal" evidence="13">
    <location>
        <begin position="4"/>
        <end position="137"/>
    </location>
</feature>
<dbReference type="GeneID" id="35866236"/>
<dbReference type="GO" id="GO:0000166">
    <property type="term" value="F:nucleotide binding"/>
    <property type="evidence" value="ECO:0007669"/>
    <property type="project" value="UniProtKB-KW"/>
</dbReference>
<keyword evidence="5 8" id="KW-0520">NAD</keyword>
<evidence type="ECO:0000259" key="12">
    <source>
        <dbReference type="SMART" id="SM01002"/>
    </source>
</evidence>
<dbReference type="InterPro" id="IPR036291">
    <property type="entry name" value="NAD(P)-bd_dom_sf"/>
</dbReference>
<feature type="binding site" evidence="10">
    <location>
        <position position="75"/>
    </location>
    <ligand>
        <name>substrate</name>
    </ligand>
</feature>
<feature type="binding site" evidence="11">
    <location>
        <begin position="267"/>
        <end position="270"/>
    </location>
    <ligand>
        <name>NAD(+)</name>
        <dbReference type="ChEBI" id="CHEBI:57540"/>
    </ligand>
</feature>
<dbReference type="STRING" id="33007.HMPREF3198_00924"/>
<evidence type="ECO:0000256" key="7">
    <source>
        <dbReference type="ARBA" id="ARBA00072341"/>
    </source>
</evidence>
<dbReference type="SUPFAM" id="SSF51735">
    <property type="entry name" value="NAD(P)-binding Rossmann-fold domains"/>
    <property type="match status" value="1"/>
</dbReference>
<organism evidence="14 15">
    <name type="scientific">Winkia neuii</name>
    <dbReference type="NCBI Taxonomy" id="33007"/>
    <lineage>
        <taxon>Bacteria</taxon>
        <taxon>Bacillati</taxon>
        <taxon>Actinomycetota</taxon>
        <taxon>Actinomycetes</taxon>
        <taxon>Actinomycetales</taxon>
        <taxon>Actinomycetaceae</taxon>
        <taxon>Winkia</taxon>
    </lineage>
</organism>
<evidence type="ECO:0000256" key="10">
    <source>
        <dbReference type="PIRSR" id="PIRSR000183-2"/>
    </source>
</evidence>
<comment type="function">
    <text evidence="8">Catalyzes the reversible reductive amination of pyruvate to L-alanine.</text>
</comment>
<feature type="binding site" evidence="11">
    <location>
        <begin position="239"/>
        <end position="240"/>
    </location>
    <ligand>
        <name>NAD(+)</name>
        <dbReference type="ChEBI" id="CHEBI:57540"/>
    </ligand>
</feature>
<reference evidence="14 15" key="1">
    <citation type="submission" date="2017-12" db="EMBL/GenBank/DDBJ databases">
        <title>Phylogenetic diversity of female urinary microbiome.</title>
        <authorList>
            <person name="Thomas-White K."/>
            <person name="Wolfe A.J."/>
        </authorList>
    </citation>
    <scope>NUCLEOTIDE SEQUENCE [LARGE SCALE GENOMIC DNA]</scope>
    <source>
        <strain evidence="14 15">UMB0402</strain>
    </source>
</reference>
<evidence type="ECO:0000313" key="15">
    <source>
        <dbReference type="Proteomes" id="UP000235122"/>
    </source>
</evidence>
<feature type="binding site" evidence="11">
    <location>
        <position position="220"/>
    </location>
    <ligand>
        <name>NAD(+)</name>
        <dbReference type="ChEBI" id="CHEBI:57540"/>
    </ligand>
</feature>
<dbReference type="GO" id="GO:0000286">
    <property type="term" value="F:alanine dehydrogenase activity"/>
    <property type="evidence" value="ECO:0007669"/>
    <property type="project" value="UniProtKB-UniRule"/>
</dbReference>
<evidence type="ECO:0000256" key="9">
    <source>
        <dbReference type="PIRSR" id="PIRSR000183-1"/>
    </source>
</evidence>
<dbReference type="SUPFAM" id="SSF52283">
    <property type="entry name" value="Formate/glycerate dehydrogenase catalytic domain-like"/>
    <property type="match status" value="1"/>
</dbReference>
<dbReference type="SMART" id="SM01002">
    <property type="entry name" value="AlaDh_PNT_C"/>
    <property type="match status" value="1"/>
</dbReference>
<feature type="binding site" evidence="11">
    <location>
        <position position="134"/>
    </location>
    <ligand>
        <name>NAD(+)</name>
        <dbReference type="ChEBI" id="CHEBI:57540"/>
    </ligand>
</feature>
<dbReference type="SMART" id="SM01003">
    <property type="entry name" value="AlaDh_PNT_N"/>
    <property type="match status" value="1"/>
</dbReference>
<dbReference type="CDD" id="cd05305">
    <property type="entry name" value="L-AlaDH"/>
    <property type="match status" value="1"/>
</dbReference>
<comment type="similarity">
    <text evidence="2 8">Belongs to the AlaDH/PNT family.</text>
</comment>
<evidence type="ECO:0000256" key="2">
    <source>
        <dbReference type="ARBA" id="ARBA00005689"/>
    </source>
</evidence>
<dbReference type="PIRSF" id="PIRSF000183">
    <property type="entry name" value="Alanine_dh"/>
    <property type="match status" value="1"/>
</dbReference>
<comment type="caution">
    <text evidence="14">The sequence shown here is derived from an EMBL/GenBank/DDBJ whole genome shotgun (WGS) entry which is preliminary data.</text>
</comment>
<feature type="binding site" evidence="11">
    <location>
        <begin position="298"/>
        <end position="301"/>
    </location>
    <ligand>
        <name>NAD(+)</name>
        <dbReference type="ChEBI" id="CHEBI:57540"/>
    </ligand>
</feature>
<keyword evidence="15" id="KW-1185">Reference proteome</keyword>
<dbReference type="InterPro" id="IPR007886">
    <property type="entry name" value="AlaDH/PNT_N"/>
</dbReference>
<comment type="subunit">
    <text evidence="6">Homohexamer. Trimer of dimers.</text>
</comment>
<evidence type="ECO:0000256" key="8">
    <source>
        <dbReference type="PIRNR" id="PIRNR000183"/>
    </source>
</evidence>
<name>A0A2I1IQ73_9ACTO</name>
<dbReference type="GO" id="GO:0042853">
    <property type="term" value="P:L-alanine catabolic process"/>
    <property type="evidence" value="ECO:0007669"/>
    <property type="project" value="UniProtKB-UniPathway"/>
</dbReference>
<feature type="binding site" evidence="11">
    <location>
        <position position="198"/>
    </location>
    <ligand>
        <name>NAD(+)</name>
        <dbReference type="ChEBI" id="CHEBI:57540"/>
    </ligand>
</feature>
<comment type="catalytic activity">
    <reaction evidence="8">
        <text>L-alanine + NAD(+) + H2O = pyruvate + NH4(+) + NADH + H(+)</text>
        <dbReference type="Rhea" id="RHEA:18405"/>
        <dbReference type="ChEBI" id="CHEBI:15361"/>
        <dbReference type="ChEBI" id="CHEBI:15377"/>
        <dbReference type="ChEBI" id="CHEBI:15378"/>
        <dbReference type="ChEBI" id="CHEBI:28938"/>
        <dbReference type="ChEBI" id="CHEBI:57540"/>
        <dbReference type="ChEBI" id="CHEBI:57945"/>
        <dbReference type="ChEBI" id="CHEBI:57972"/>
        <dbReference type="EC" id="1.4.1.1"/>
    </reaction>
</comment>
<dbReference type="Gene3D" id="3.40.50.720">
    <property type="entry name" value="NAD(P)-binding Rossmann-like Domain"/>
    <property type="match status" value="2"/>
</dbReference>
<keyword evidence="4 8" id="KW-0560">Oxidoreductase</keyword>
<dbReference type="InterPro" id="IPR008141">
    <property type="entry name" value="Ala_DH"/>
</dbReference>
<dbReference type="PANTHER" id="PTHR42795:SF1">
    <property type="entry name" value="ALANINE DEHYDROGENASE"/>
    <property type="match status" value="1"/>
</dbReference>
<dbReference type="Pfam" id="PF05222">
    <property type="entry name" value="AlaDh_PNT_N"/>
    <property type="match status" value="1"/>
</dbReference>
<dbReference type="RefSeq" id="WP_024330690.1">
    <property type="nucleotide sequence ID" value="NZ_JASOXK010000001.1"/>
</dbReference>
<proteinExistence type="inferred from homology"/>
<feature type="active site" description="Proton donor/acceptor" evidence="9">
    <location>
        <position position="270"/>
    </location>
</feature>
<dbReference type="NCBIfam" id="TIGR00518">
    <property type="entry name" value="alaDH"/>
    <property type="match status" value="1"/>
</dbReference>
<dbReference type="FunFam" id="3.40.50.720:FF:000049">
    <property type="entry name" value="Alanine dehydrogenase"/>
    <property type="match status" value="1"/>
</dbReference>
<accession>A0A2I1IQ73</accession>
<feature type="domain" description="Alanine dehydrogenase/pyridine nucleotide transhydrogenase NAD(H)-binding" evidence="12">
    <location>
        <begin position="149"/>
        <end position="297"/>
    </location>
</feature>
<dbReference type="Pfam" id="PF01262">
    <property type="entry name" value="AlaDh_PNT_C"/>
    <property type="match status" value="1"/>
</dbReference>
<evidence type="ECO:0000256" key="4">
    <source>
        <dbReference type="ARBA" id="ARBA00023002"/>
    </source>
</evidence>
<gene>
    <name evidence="14" type="primary">ald</name>
    <name evidence="14" type="ORF">CYJ19_01415</name>
</gene>
<evidence type="ECO:0000256" key="1">
    <source>
        <dbReference type="ARBA" id="ARBA00005206"/>
    </source>
</evidence>
<feature type="binding site" evidence="10">
    <location>
        <position position="15"/>
    </location>
    <ligand>
        <name>substrate</name>
    </ligand>
</feature>
<dbReference type="GO" id="GO:0005886">
    <property type="term" value="C:plasma membrane"/>
    <property type="evidence" value="ECO:0007669"/>
    <property type="project" value="TreeGrafter"/>
</dbReference>
<dbReference type="EMBL" id="PKKO01000001">
    <property type="protein sequence ID" value="PKY73275.1"/>
    <property type="molecule type" value="Genomic_DNA"/>
</dbReference>
<dbReference type="Proteomes" id="UP000235122">
    <property type="component" value="Unassembled WGS sequence"/>
</dbReference>
<feature type="binding site" evidence="11">
    <location>
        <position position="203"/>
    </location>
    <ligand>
        <name>NAD(+)</name>
        <dbReference type="ChEBI" id="CHEBI:57540"/>
    </ligand>
</feature>
<keyword evidence="11" id="KW-0547">Nucleotide-binding</keyword>
<comment type="pathway">
    <text evidence="1 8">Amino-acid degradation; L-alanine degradation via dehydrogenase pathway; NH(3) and pyruvate from L-alanine: step 1/1.</text>
</comment>
<sequence length="372" mass="39462">MRIGIPTEVKNNEFRVAVTPAGAASLIQDGHEVFIQKGAGEGSAYPDSQYEEVGAKIVADADQVWADADMVMKVKEPIEEEYHRLREGLILFTYLHLAADKACTDAIIKAGTTAIAYETVRTDAGTLPLLVPMSEVAGRLAAQVGAHYLEKPHGGPGVLMGSVAGVRNANVVVVGCGQAGRNAAEIAIGMGADVTVLDNDIEKLRWANWQWGNRARTTYSTPLAVEQAVADADLVIGSVLIPGAKAPKLVTDAMVAQMRPGSVLVDIAIDQGGCFEGSHPTTHDDPIFKVHEATYYCVANMPGCVPHTSTTALANATLPYARAIAKKGWKQALKDDSALRRGLNAHAGKIAFPGVAEAFDLECVDPQELLKD</sequence>
<dbReference type="UniPathway" id="UPA00527">
    <property type="reaction ID" value="UER00585"/>
</dbReference>
<protein>
    <recommendedName>
        <fullName evidence="7 8">Alanine dehydrogenase</fullName>
        <ecNumber evidence="3 8">1.4.1.1</ecNumber>
    </recommendedName>
</protein>
<dbReference type="InterPro" id="IPR007698">
    <property type="entry name" value="AlaDH/PNT_NAD(H)-bd"/>
</dbReference>
<evidence type="ECO:0000256" key="6">
    <source>
        <dbReference type="ARBA" id="ARBA00065528"/>
    </source>
</evidence>
<dbReference type="AlphaFoldDB" id="A0A2I1IQ73"/>
<evidence type="ECO:0000256" key="3">
    <source>
        <dbReference type="ARBA" id="ARBA00012897"/>
    </source>
</evidence>
<dbReference type="EC" id="1.4.1.1" evidence="3 8"/>
<evidence type="ECO:0000256" key="11">
    <source>
        <dbReference type="PIRSR" id="PIRSR000183-3"/>
    </source>
</evidence>
<evidence type="ECO:0000313" key="14">
    <source>
        <dbReference type="EMBL" id="PKY73275.1"/>
    </source>
</evidence>
<dbReference type="PANTHER" id="PTHR42795">
    <property type="entry name" value="ALANINE DEHYDROGENASE"/>
    <property type="match status" value="1"/>
</dbReference>
<evidence type="ECO:0000259" key="13">
    <source>
        <dbReference type="SMART" id="SM01003"/>
    </source>
</evidence>
<evidence type="ECO:0000256" key="5">
    <source>
        <dbReference type="ARBA" id="ARBA00023027"/>
    </source>
</evidence>